<evidence type="ECO:0000313" key="2">
    <source>
        <dbReference type="Proteomes" id="UP001204953"/>
    </source>
</evidence>
<accession>A0AAE3KUR9</accession>
<dbReference type="AlphaFoldDB" id="A0AAE3KUR9"/>
<organism evidence="1 2">
    <name type="scientific">Limnofasciculus baicalensis BBK-W-15</name>
    <dbReference type="NCBI Taxonomy" id="2699891"/>
    <lineage>
        <taxon>Bacteria</taxon>
        <taxon>Bacillati</taxon>
        <taxon>Cyanobacteriota</taxon>
        <taxon>Cyanophyceae</taxon>
        <taxon>Coleofasciculales</taxon>
        <taxon>Coleofasciculaceae</taxon>
        <taxon>Limnofasciculus</taxon>
        <taxon>Limnofasciculus baicalensis</taxon>
    </lineage>
</organism>
<protein>
    <submittedName>
        <fullName evidence="1">Uncharacterized protein</fullName>
    </submittedName>
</protein>
<keyword evidence="2" id="KW-1185">Reference proteome</keyword>
<proteinExistence type="predicted"/>
<comment type="caution">
    <text evidence="1">The sequence shown here is derived from an EMBL/GenBank/DDBJ whole genome shotgun (WGS) entry which is preliminary data.</text>
</comment>
<dbReference type="Proteomes" id="UP001204953">
    <property type="component" value="Unassembled WGS sequence"/>
</dbReference>
<evidence type="ECO:0000313" key="1">
    <source>
        <dbReference type="EMBL" id="MCP2731807.1"/>
    </source>
</evidence>
<reference evidence="1" key="1">
    <citation type="submission" date="2022-06" db="EMBL/GenBank/DDBJ databases">
        <title>New cyanobacteria of genus Symplocastrum in benthos of Lake Baikal.</title>
        <authorList>
            <person name="Sorokovikova E."/>
            <person name="Tikhonova I."/>
            <person name="Krasnopeev A."/>
            <person name="Evseev P."/>
            <person name="Gladkikh A."/>
            <person name="Belykh O."/>
        </authorList>
    </citation>
    <scope>NUCLEOTIDE SEQUENCE</scope>
    <source>
        <strain evidence="1">BBK-W-15</strain>
    </source>
</reference>
<gene>
    <name evidence="1" type="ORF">NJ959_25580</name>
</gene>
<name>A0AAE3KUR9_9CYAN</name>
<dbReference type="EMBL" id="JAMZMM010000403">
    <property type="protein sequence ID" value="MCP2731807.1"/>
    <property type="molecule type" value="Genomic_DNA"/>
</dbReference>
<sequence>MKGKILVFAKVFTPPSPLSQGGSKNINCISSFLGMLPEKLTPSLLWEKELAHSTCQTIYQIKHSFLSEYLIEQMKIPEVQ</sequence>